<keyword evidence="2" id="KW-1185">Reference proteome</keyword>
<dbReference type="AlphaFoldDB" id="A0A9W5TC25"/>
<evidence type="ECO:0000313" key="1">
    <source>
        <dbReference type="EMBL" id="GFE55058.1"/>
    </source>
</evidence>
<gene>
    <name evidence="1" type="ORF">BaOVIS_024620</name>
</gene>
<name>A0A9W5TC25_BABOV</name>
<reference evidence="1" key="1">
    <citation type="submission" date="2019-12" db="EMBL/GenBank/DDBJ databases">
        <title>Genome sequence of Babesia ovis.</title>
        <authorList>
            <person name="Yamagishi J."/>
            <person name="Sevinc F."/>
            <person name="Xuan X."/>
        </authorList>
    </citation>
    <scope>NUCLEOTIDE SEQUENCE</scope>
    <source>
        <strain evidence="1">Selcuk</strain>
    </source>
</reference>
<accession>A0A9W5TC25</accession>
<dbReference type="OrthoDB" id="365357at2759"/>
<comment type="caution">
    <text evidence="1">The sequence shown here is derived from an EMBL/GenBank/DDBJ whole genome shotgun (WGS) entry which is preliminary data.</text>
</comment>
<sequence length="182" mass="20699">MMKAGTMGIKVEDDEIDQLEKEVRRRLGVVSGLLKLRDVKSKETYKTHFEKAKLEFDEISQYIAQVQEKVDRELALLHQVKGVVHANNLQQMVMKEVENQIQTSETLKVISELRNSATETRNRVLQKTGDAEVCVTATQADRPSTSGVGITERNDCPARSKLCNRVPGSYTKDRDTFNRYIL</sequence>
<proteinExistence type="predicted"/>
<evidence type="ECO:0000313" key="2">
    <source>
        <dbReference type="Proteomes" id="UP001057455"/>
    </source>
</evidence>
<dbReference type="Proteomes" id="UP001057455">
    <property type="component" value="Unassembled WGS sequence"/>
</dbReference>
<protein>
    <submittedName>
        <fullName evidence="1">Autophagy-related 16-1 isoform X2, putative</fullName>
    </submittedName>
</protein>
<dbReference type="EMBL" id="BLIY01000017">
    <property type="protein sequence ID" value="GFE55058.1"/>
    <property type="molecule type" value="Genomic_DNA"/>
</dbReference>
<organism evidence="1 2">
    <name type="scientific">Babesia ovis</name>
    <dbReference type="NCBI Taxonomy" id="5869"/>
    <lineage>
        <taxon>Eukaryota</taxon>
        <taxon>Sar</taxon>
        <taxon>Alveolata</taxon>
        <taxon>Apicomplexa</taxon>
        <taxon>Aconoidasida</taxon>
        <taxon>Piroplasmida</taxon>
        <taxon>Babesiidae</taxon>
        <taxon>Babesia</taxon>
    </lineage>
</organism>